<evidence type="ECO:0000313" key="2">
    <source>
        <dbReference type="Proteomes" id="UP000823611"/>
    </source>
</evidence>
<reference evidence="1" key="1">
    <citation type="submission" date="2020-10" db="EMBL/GenBank/DDBJ databases">
        <authorList>
            <person name="Gilroy R."/>
        </authorList>
    </citation>
    <scope>NUCLEOTIDE SEQUENCE</scope>
    <source>
        <strain evidence="1">F6-4510</strain>
    </source>
</reference>
<reference evidence="1" key="2">
    <citation type="journal article" date="2021" name="PeerJ">
        <title>Extensive microbial diversity within the chicken gut microbiome revealed by metagenomics and culture.</title>
        <authorList>
            <person name="Gilroy R."/>
            <person name="Ravi A."/>
            <person name="Getino M."/>
            <person name="Pursley I."/>
            <person name="Horton D.L."/>
            <person name="Alikhan N.F."/>
            <person name="Baker D."/>
            <person name="Gharbi K."/>
            <person name="Hall N."/>
            <person name="Watson M."/>
            <person name="Adriaenssens E.M."/>
            <person name="Foster-Nyarko E."/>
            <person name="Jarju S."/>
            <person name="Secka A."/>
            <person name="Antonio M."/>
            <person name="Oren A."/>
            <person name="Chaudhuri R.R."/>
            <person name="La Ragione R."/>
            <person name="Hildebrand F."/>
            <person name="Pallen M.J."/>
        </authorList>
    </citation>
    <scope>NUCLEOTIDE SEQUENCE</scope>
    <source>
        <strain evidence="1">F6-4510</strain>
    </source>
</reference>
<protein>
    <submittedName>
        <fullName evidence="1">DUF1284 domain-containing protein</fullName>
    </submittedName>
</protein>
<dbReference type="EMBL" id="JADIMX010000003">
    <property type="protein sequence ID" value="MBO8433703.1"/>
    <property type="molecule type" value="Genomic_DNA"/>
</dbReference>
<evidence type="ECO:0000313" key="1">
    <source>
        <dbReference type="EMBL" id="MBO8433703.1"/>
    </source>
</evidence>
<gene>
    <name evidence="1" type="ORF">IAC55_00090</name>
</gene>
<accession>A0A9D9H3T2</accession>
<name>A0A9D9H3T2_9FIRM</name>
<organism evidence="1 2">
    <name type="scientific">Candidatus Fimicola merdigallinarum</name>
    <dbReference type="NCBI Taxonomy" id="2840819"/>
    <lineage>
        <taxon>Bacteria</taxon>
        <taxon>Bacillati</taxon>
        <taxon>Bacillota</taxon>
        <taxon>Clostridia</taxon>
        <taxon>Lachnospirales</taxon>
        <taxon>Lachnospiraceae</taxon>
        <taxon>Lachnospiraceae incertae sedis</taxon>
        <taxon>Candidatus Fimicola</taxon>
    </lineage>
</organism>
<dbReference type="AlphaFoldDB" id="A0A9D9H3T2"/>
<proteinExistence type="predicted"/>
<dbReference type="Proteomes" id="UP000823611">
    <property type="component" value="Unassembled WGS sequence"/>
</dbReference>
<sequence length="130" mass="14943">MDLRPHHLLCIQKFIGKGYDDIFTEHMKYIVSVLKNNPKTSINLIDSCDELCLKCPNNQKGVCTSIEKVSFLDRGVIDICKFSFGDTISFDKALIKARDMILNTDKFDFLCSSCQWYSVCKNIHIQTFYG</sequence>
<dbReference type="InterPro" id="IPR009702">
    <property type="entry name" value="DUF1284"/>
</dbReference>
<comment type="caution">
    <text evidence="1">The sequence shown here is derived from an EMBL/GenBank/DDBJ whole genome shotgun (WGS) entry which is preliminary data.</text>
</comment>
<dbReference type="Pfam" id="PF06935">
    <property type="entry name" value="DUF1284"/>
    <property type="match status" value="1"/>
</dbReference>